<dbReference type="GO" id="GO:0005886">
    <property type="term" value="C:plasma membrane"/>
    <property type="evidence" value="ECO:0007669"/>
    <property type="project" value="TreeGrafter"/>
</dbReference>
<dbReference type="PANTHER" id="PTHR34989">
    <property type="entry name" value="PROTEIN HDED"/>
    <property type="match status" value="1"/>
</dbReference>
<dbReference type="AlphaFoldDB" id="A0A0A6X0D8"/>
<keyword evidence="1" id="KW-0472">Membrane</keyword>
<dbReference type="Proteomes" id="UP000054537">
    <property type="component" value="Unassembled WGS sequence"/>
</dbReference>
<dbReference type="Pfam" id="PF03729">
    <property type="entry name" value="DUF308"/>
    <property type="match status" value="1"/>
</dbReference>
<keyword evidence="1" id="KW-0812">Transmembrane</keyword>
<feature type="transmembrane region" description="Helical" evidence="1">
    <location>
        <begin position="64"/>
        <end position="87"/>
    </location>
</feature>
<accession>A0A0A6X0D8</accession>
<dbReference type="InterPro" id="IPR052712">
    <property type="entry name" value="Acid_resist_chaperone_HdeD"/>
</dbReference>
<feature type="transmembrane region" description="Helical" evidence="1">
    <location>
        <begin position="147"/>
        <end position="172"/>
    </location>
</feature>
<dbReference type="eggNOG" id="COG3247">
    <property type="taxonomic scope" value="Bacteria"/>
</dbReference>
<keyword evidence="3" id="KW-1185">Reference proteome</keyword>
<name>A0A0A6X0D8_ACTUT</name>
<dbReference type="InterPro" id="IPR005325">
    <property type="entry name" value="DUF308_memb"/>
</dbReference>
<evidence type="ECO:0000256" key="1">
    <source>
        <dbReference type="SAM" id="Phobius"/>
    </source>
</evidence>
<sequence>MGPSRTRVWLRLIAGVATIILGIVAFAWPQATLRVVAFVFGINLLILGAFRIMQMLVTTGVPALHRVLGILFGLIAFVAGVLCLANVATSLSLLLLIVAFGWIVDGLGEIFLTIGRGEPGGGWRIAVGVLIVLASIAVLVWPGLGLATFVLIGATTLVFAGICLVLAAIAGLRTAHP</sequence>
<feature type="transmembrane region" description="Helical" evidence="1">
    <location>
        <begin position="12"/>
        <end position="29"/>
    </location>
</feature>
<evidence type="ECO:0000313" key="2">
    <source>
        <dbReference type="EMBL" id="KHD73482.1"/>
    </source>
</evidence>
<keyword evidence="1" id="KW-1133">Transmembrane helix</keyword>
<evidence type="ECO:0008006" key="4">
    <source>
        <dbReference type="Google" id="ProtNLM"/>
    </source>
</evidence>
<gene>
    <name evidence="2" type="ORF">MB27_34925</name>
</gene>
<feature type="transmembrane region" description="Helical" evidence="1">
    <location>
        <begin position="35"/>
        <end position="52"/>
    </location>
</feature>
<proteinExistence type="predicted"/>
<dbReference type="EMBL" id="JRTT01000131">
    <property type="protein sequence ID" value="KHD73482.1"/>
    <property type="molecule type" value="Genomic_DNA"/>
</dbReference>
<comment type="caution">
    <text evidence="2">The sequence shown here is derived from an EMBL/GenBank/DDBJ whole genome shotgun (WGS) entry which is preliminary data.</text>
</comment>
<feature type="transmembrane region" description="Helical" evidence="1">
    <location>
        <begin position="93"/>
        <end position="114"/>
    </location>
</feature>
<feature type="transmembrane region" description="Helical" evidence="1">
    <location>
        <begin position="121"/>
        <end position="141"/>
    </location>
</feature>
<dbReference type="PANTHER" id="PTHR34989:SF1">
    <property type="entry name" value="PROTEIN HDED"/>
    <property type="match status" value="1"/>
</dbReference>
<evidence type="ECO:0000313" key="3">
    <source>
        <dbReference type="Proteomes" id="UP000054537"/>
    </source>
</evidence>
<reference evidence="2 3" key="1">
    <citation type="submission" date="2014-10" db="EMBL/GenBank/DDBJ databases">
        <title>Draft genome sequence of Actinoplanes utahensis NRRL 12052.</title>
        <authorList>
            <person name="Velasco-Bucheli B."/>
            <person name="del Cerro C."/>
            <person name="Hormigo D."/>
            <person name="Garcia J.L."/>
            <person name="Acebal C."/>
            <person name="Arroyo M."/>
            <person name="de la Mata I."/>
        </authorList>
    </citation>
    <scope>NUCLEOTIDE SEQUENCE [LARGE SCALE GENOMIC DNA]</scope>
    <source>
        <strain evidence="2 3">NRRL 12052</strain>
    </source>
</reference>
<dbReference type="STRING" id="1869.MB27_34925"/>
<protein>
    <recommendedName>
        <fullName evidence="4">Acid-resistance membrane protein</fullName>
    </recommendedName>
</protein>
<organism evidence="2 3">
    <name type="scientific">Actinoplanes utahensis</name>
    <dbReference type="NCBI Taxonomy" id="1869"/>
    <lineage>
        <taxon>Bacteria</taxon>
        <taxon>Bacillati</taxon>
        <taxon>Actinomycetota</taxon>
        <taxon>Actinomycetes</taxon>
        <taxon>Micromonosporales</taxon>
        <taxon>Micromonosporaceae</taxon>
        <taxon>Actinoplanes</taxon>
    </lineage>
</organism>